<proteinExistence type="predicted"/>
<gene>
    <name evidence="1" type="ORF">BN1708_020650</name>
</gene>
<organism evidence="1 2">
    <name type="scientific">Verticillium longisporum</name>
    <name type="common">Verticillium dahliae var. longisporum</name>
    <dbReference type="NCBI Taxonomy" id="100787"/>
    <lineage>
        <taxon>Eukaryota</taxon>
        <taxon>Fungi</taxon>
        <taxon>Dikarya</taxon>
        <taxon>Ascomycota</taxon>
        <taxon>Pezizomycotina</taxon>
        <taxon>Sordariomycetes</taxon>
        <taxon>Hypocreomycetidae</taxon>
        <taxon>Glomerellales</taxon>
        <taxon>Plectosphaerellaceae</taxon>
        <taxon>Verticillium</taxon>
    </lineage>
</organism>
<keyword evidence="2" id="KW-1185">Reference proteome</keyword>
<feature type="non-terminal residue" evidence="1">
    <location>
        <position position="1"/>
    </location>
</feature>
<evidence type="ECO:0000313" key="2">
    <source>
        <dbReference type="Proteomes" id="UP000044602"/>
    </source>
</evidence>
<dbReference type="EMBL" id="CVQH01025955">
    <property type="protein sequence ID" value="CRK39724.1"/>
    <property type="molecule type" value="Genomic_DNA"/>
</dbReference>
<name>A0A0G4N016_VERLO</name>
<accession>A0A0G4N016</accession>
<sequence length="18" mass="1938">VPHRRGNPAPGGRVQQVL</sequence>
<dbReference type="AlphaFoldDB" id="A0A0G4N016"/>
<protein>
    <submittedName>
        <fullName evidence="1">Uncharacterized protein</fullName>
    </submittedName>
</protein>
<dbReference type="Proteomes" id="UP000044602">
    <property type="component" value="Unassembled WGS sequence"/>
</dbReference>
<reference evidence="1 2" key="1">
    <citation type="submission" date="2015-05" db="EMBL/GenBank/DDBJ databases">
        <authorList>
            <person name="Wang D.B."/>
            <person name="Wang M."/>
        </authorList>
    </citation>
    <scope>NUCLEOTIDE SEQUENCE [LARGE SCALE GENOMIC DNA]</scope>
    <source>
        <strain evidence="1">VL1</strain>
    </source>
</reference>
<evidence type="ECO:0000313" key="1">
    <source>
        <dbReference type="EMBL" id="CRK39724.1"/>
    </source>
</evidence>